<dbReference type="Proteomes" id="UP000245207">
    <property type="component" value="Unassembled WGS sequence"/>
</dbReference>
<organism evidence="5 6">
    <name type="scientific">Artemisia annua</name>
    <name type="common">Sweet wormwood</name>
    <dbReference type="NCBI Taxonomy" id="35608"/>
    <lineage>
        <taxon>Eukaryota</taxon>
        <taxon>Viridiplantae</taxon>
        <taxon>Streptophyta</taxon>
        <taxon>Embryophyta</taxon>
        <taxon>Tracheophyta</taxon>
        <taxon>Spermatophyta</taxon>
        <taxon>Magnoliopsida</taxon>
        <taxon>eudicotyledons</taxon>
        <taxon>Gunneridae</taxon>
        <taxon>Pentapetalae</taxon>
        <taxon>asterids</taxon>
        <taxon>campanulids</taxon>
        <taxon>Asterales</taxon>
        <taxon>Asteraceae</taxon>
        <taxon>Asteroideae</taxon>
        <taxon>Anthemideae</taxon>
        <taxon>Artemisiinae</taxon>
        <taxon>Artemisia</taxon>
    </lineage>
</organism>
<keyword evidence="2" id="KW-0560">Oxidoreductase</keyword>
<keyword evidence="6" id="KW-1185">Reference proteome</keyword>
<dbReference type="GO" id="GO:0016125">
    <property type="term" value="P:sterol metabolic process"/>
    <property type="evidence" value="ECO:0007669"/>
    <property type="project" value="TreeGrafter"/>
</dbReference>
<dbReference type="GO" id="GO:0005506">
    <property type="term" value="F:iron ion binding"/>
    <property type="evidence" value="ECO:0007669"/>
    <property type="project" value="InterPro"/>
</dbReference>
<dbReference type="PANTHER" id="PTHR24286:SF11">
    <property type="entry name" value="CYTOCHROME P450, FAMILY 87, SUBFAMILY A, POLYPEPTIDE 2"/>
    <property type="match status" value="1"/>
</dbReference>
<evidence type="ECO:0000256" key="4">
    <source>
        <dbReference type="SAM" id="SignalP"/>
    </source>
</evidence>
<dbReference type="AlphaFoldDB" id="A0A2U1QDC9"/>
<dbReference type="InterPro" id="IPR036396">
    <property type="entry name" value="Cyt_P450_sf"/>
</dbReference>
<dbReference type="GO" id="GO:0020037">
    <property type="term" value="F:heme binding"/>
    <property type="evidence" value="ECO:0007669"/>
    <property type="project" value="InterPro"/>
</dbReference>
<keyword evidence="1" id="KW-0479">Metal-binding</keyword>
<dbReference type="GO" id="GO:0016132">
    <property type="term" value="P:brassinosteroid biosynthetic process"/>
    <property type="evidence" value="ECO:0007669"/>
    <property type="project" value="TreeGrafter"/>
</dbReference>
<dbReference type="GO" id="GO:0010268">
    <property type="term" value="P:brassinosteroid homeostasis"/>
    <property type="evidence" value="ECO:0007669"/>
    <property type="project" value="TreeGrafter"/>
</dbReference>
<dbReference type="EMBL" id="PKPP01000205">
    <property type="protein sequence ID" value="PWA96011.1"/>
    <property type="molecule type" value="Genomic_DNA"/>
</dbReference>
<keyword evidence="3" id="KW-0408">Iron</keyword>
<evidence type="ECO:0000256" key="2">
    <source>
        <dbReference type="ARBA" id="ARBA00023002"/>
    </source>
</evidence>
<name>A0A2U1QDC9_ARTAN</name>
<dbReference type="InterPro" id="IPR002401">
    <property type="entry name" value="Cyt_P450_E_grp-I"/>
</dbReference>
<dbReference type="SUPFAM" id="SSF48264">
    <property type="entry name" value="Cytochrome P450"/>
    <property type="match status" value="1"/>
</dbReference>
<dbReference type="GO" id="GO:0016705">
    <property type="term" value="F:oxidoreductase activity, acting on paired donors, with incorporation or reduction of molecular oxygen"/>
    <property type="evidence" value="ECO:0007669"/>
    <property type="project" value="InterPro"/>
</dbReference>
<dbReference type="PRINTS" id="PR00463">
    <property type="entry name" value="EP450I"/>
</dbReference>
<evidence type="ECO:0000256" key="1">
    <source>
        <dbReference type="ARBA" id="ARBA00022723"/>
    </source>
</evidence>
<evidence type="ECO:0000256" key="3">
    <source>
        <dbReference type="ARBA" id="ARBA00023004"/>
    </source>
</evidence>
<dbReference type="Gene3D" id="1.10.630.10">
    <property type="entry name" value="Cytochrome P450"/>
    <property type="match status" value="1"/>
</dbReference>
<feature type="signal peptide" evidence="4">
    <location>
        <begin position="1"/>
        <end position="22"/>
    </location>
</feature>
<proteinExistence type="predicted"/>
<protein>
    <submittedName>
        <fullName evidence="5">Cytochrome P450</fullName>
    </submittedName>
</protein>
<gene>
    <name evidence="5" type="ORF">CTI12_AA043900</name>
</gene>
<dbReference type="OrthoDB" id="1372046at2759"/>
<comment type="caution">
    <text evidence="5">The sequence shown here is derived from an EMBL/GenBank/DDBJ whole genome shotgun (WGS) entry which is preliminary data.</text>
</comment>
<dbReference type="InterPro" id="IPR001128">
    <property type="entry name" value="Cyt_P450"/>
</dbReference>
<evidence type="ECO:0000313" key="6">
    <source>
        <dbReference type="Proteomes" id="UP000245207"/>
    </source>
</evidence>
<dbReference type="GO" id="GO:0004497">
    <property type="term" value="F:monooxygenase activity"/>
    <property type="evidence" value="ECO:0007669"/>
    <property type="project" value="InterPro"/>
</dbReference>
<dbReference type="PANTHER" id="PTHR24286">
    <property type="entry name" value="CYTOCHROME P450 26"/>
    <property type="match status" value="1"/>
</dbReference>
<dbReference type="SMR" id="A0A2U1QDC9"/>
<sequence length="369" mass="42454">MWPVGICIAALFVVSVTHWVYRWKNPECNGTLPPGSMGWPLLGETLEFFATNRTWDTPPFIKKRIERYGSIFRTSLVGLQVIVSTDSEFNYMVFQQEGQSLESWYPESLTKIFGTRNLGSLHGNLHKFLKNMILTIVSPESLKKMFSDIESVATKNMKGWASKETVEMKTAVADMIFELMGKKLISYDQEKSSENLRENFGAFIQGLITFPLDIPGTAFHKCLQGRKRVMKILENMLKERRAKPNIVKTDFFDYVIEELKQDDTILTEEVALDLMFALLFANFETTSQAITVAIKLLSDNPRALKELTEEHEKILRNRENPESGLTWQEYKSMTFTFQVINESLRLANVVPGVFRKALRDIKFKGRYVI</sequence>
<dbReference type="STRING" id="35608.A0A2U1QDC9"/>
<dbReference type="Pfam" id="PF00067">
    <property type="entry name" value="p450"/>
    <property type="match status" value="1"/>
</dbReference>
<evidence type="ECO:0000313" key="5">
    <source>
        <dbReference type="EMBL" id="PWA96011.1"/>
    </source>
</evidence>
<accession>A0A2U1QDC9</accession>
<keyword evidence="4" id="KW-0732">Signal</keyword>
<reference evidence="5 6" key="1">
    <citation type="journal article" date="2018" name="Mol. Plant">
        <title>The genome of Artemisia annua provides insight into the evolution of Asteraceae family and artemisinin biosynthesis.</title>
        <authorList>
            <person name="Shen Q."/>
            <person name="Zhang L."/>
            <person name="Liao Z."/>
            <person name="Wang S."/>
            <person name="Yan T."/>
            <person name="Shi P."/>
            <person name="Liu M."/>
            <person name="Fu X."/>
            <person name="Pan Q."/>
            <person name="Wang Y."/>
            <person name="Lv Z."/>
            <person name="Lu X."/>
            <person name="Zhang F."/>
            <person name="Jiang W."/>
            <person name="Ma Y."/>
            <person name="Chen M."/>
            <person name="Hao X."/>
            <person name="Li L."/>
            <person name="Tang Y."/>
            <person name="Lv G."/>
            <person name="Zhou Y."/>
            <person name="Sun X."/>
            <person name="Brodelius P.E."/>
            <person name="Rose J.K.C."/>
            <person name="Tang K."/>
        </authorList>
    </citation>
    <scope>NUCLEOTIDE SEQUENCE [LARGE SCALE GENOMIC DNA]</scope>
    <source>
        <strain evidence="6">cv. Huhao1</strain>
        <tissue evidence="5">Leaf</tissue>
    </source>
</reference>
<feature type="chain" id="PRO_5015496161" evidence="4">
    <location>
        <begin position="23"/>
        <end position="369"/>
    </location>
</feature>